<dbReference type="GO" id="GO:0016829">
    <property type="term" value="F:lyase activity"/>
    <property type="evidence" value="ECO:0007669"/>
    <property type="project" value="UniProtKB-KW"/>
</dbReference>
<name>A0A1C3WBJ6_9HYPH</name>
<dbReference type="STRING" id="52131.GA0061100_11526"/>
<dbReference type="Pfam" id="PF02586">
    <property type="entry name" value="SRAP"/>
    <property type="match status" value="1"/>
</dbReference>
<protein>
    <recommendedName>
        <fullName evidence="8">Abasic site processing protein</fullName>
        <ecNumber evidence="8">3.4.-.-</ecNumber>
    </recommendedName>
</protein>
<dbReference type="GO" id="GO:0008233">
    <property type="term" value="F:peptidase activity"/>
    <property type="evidence" value="ECO:0007669"/>
    <property type="project" value="UniProtKB-KW"/>
</dbReference>
<evidence type="ECO:0000313" key="9">
    <source>
        <dbReference type="EMBL" id="SCB37522.1"/>
    </source>
</evidence>
<dbReference type="SUPFAM" id="SSF143081">
    <property type="entry name" value="BB1717-like"/>
    <property type="match status" value="1"/>
</dbReference>
<sequence>MCGRFTFEHEWPAFIDLYDLPWDVERGRNTASRFNIAPTQTVLMVHDDPDGKQMAEEARWWLVPFWAKEMPKAAMFNARIETVDTAPAFREAFKNKRCLIPASAFYEWTLNESDGKKDPWHIHLPGDAPFSFAGIWAHNSALGVTSCSIITAPAGTPMSQLHNRQPVILDPDVYREWLDPATPGTKAKELLKVNLDARLEFHRVSRDVNSSRFEGKPAPEVNSL</sequence>
<keyword evidence="5" id="KW-0190">Covalent protein-DNA linkage</keyword>
<evidence type="ECO:0000256" key="1">
    <source>
        <dbReference type="ARBA" id="ARBA00008136"/>
    </source>
</evidence>
<evidence type="ECO:0000256" key="6">
    <source>
        <dbReference type="ARBA" id="ARBA00023125"/>
    </source>
</evidence>
<organism evidence="9 10">
    <name type="scientific">Rhizobium hainanense</name>
    <dbReference type="NCBI Taxonomy" id="52131"/>
    <lineage>
        <taxon>Bacteria</taxon>
        <taxon>Pseudomonadati</taxon>
        <taxon>Pseudomonadota</taxon>
        <taxon>Alphaproteobacteria</taxon>
        <taxon>Hyphomicrobiales</taxon>
        <taxon>Rhizobiaceae</taxon>
        <taxon>Rhizobium/Agrobacterium group</taxon>
        <taxon>Rhizobium</taxon>
    </lineage>
</organism>
<evidence type="ECO:0000256" key="8">
    <source>
        <dbReference type="RuleBase" id="RU364100"/>
    </source>
</evidence>
<dbReference type="PANTHER" id="PTHR13604:SF0">
    <property type="entry name" value="ABASIC SITE PROCESSING PROTEIN HMCES"/>
    <property type="match status" value="1"/>
</dbReference>
<keyword evidence="10" id="KW-1185">Reference proteome</keyword>
<evidence type="ECO:0000256" key="3">
    <source>
        <dbReference type="ARBA" id="ARBA00022763"/>
    </source>
</evidence>
<evidence type="ECO:0000256" key="5">
    <source>
        <dbReference type="ARBA" id="ARBA00023124"/>
    </source>
</evidence>
<keyword evidence="3" id="KW-0227">DNA damage</keyword>
<keyword evidence="2 8" id="KW-0645">Protease</keyword>
<comment type="similarity">
    <text evidence="1 8">Belongs to the SOS response-associated peptidase family.</text>
</comment>
<gene>
    <name evidence="9" type="ORF">GA0061100_11526</name>
</gene>
<keyword evidence="4 8" id="KW-0378">Hydrolase</keyword>
<keyword evidence="7" id="KW-0456">Lyase</keyword>
<dbReference type="EC" id="3.4.-.-" evidence="8"/>
<dbReference type="OrthoDB" id="9782620at2"/>
<dbReference type="EMBL" id="FMAC01000015">
    <property type="protein sequence ID" value="SCB37522.1"/>
    <property type="molecule type" value="Genomic_DNA"/>
</dbReference>
<reference evidence="10" key="1">
    <citation type="submission" date="2016-08" db="EMBL/GenBank/DDBJ databases">
        <authorList>
            <person name="Varghese N."/>
            <person name="Submissions Spin"/>
        </authorList>
    </citation>
    <scope>NUCLEOTIDE SEQUENCE [LARGE SCALE GENOMIC DNA]</scope>
    <source>
        <strain evidence="10">CCBAU 57015</strain>
    </source>
</reference>
<dbReference type="Gene3D" id="3.90.1680.10">
    <property type="entry name" value="SOS response associated peptidase-like"/>
    <property type="match status" value="1"/>
</dbReference>
<dbReference type="InterPro" id="IPR003738">
    <property type="entry name" value="SRAP"/>
</dbReference>
<accession>A0A1C3WBJ6</accession>
<dbReference type="GO" id="GO:0003697">
    <property type="term" value="F:single-stranded DNA binding"/>
    <property type="evidence" value="ECO:0007669"/>
    <property type="project" value="InterPro"/>
</dbReference>
<evidence type="ECO:0000256" key="4">
    <source>
        <dbReference type="ARBA" id="ARBA00022801"/>
    </source>
</evidence>
<proteinExistence type="inferred from homology"/>
<keyword evidence="6" id="KW-0238">DNA-binding</keyword>
<dbReference type="RefSeq" id="WP_075856505.1">
    <property type="nucleotide sequence ID" value="NZ_FMAC01000015.1"/>
</dbReference>
<evidence type="ECO:0000313" key="10">
    <source>
        <dbReference type="Proteomes" id="UP000186228"/>
    </source>
</evidence>
<dbReference type="Proteomes" id="UP000186228">
    <property type="component" value="Unassembled WGS sequence"/>
</dbReference>
<dbReference type="PANTHER" id="PTHR13604">
    <property type="entry name" value="DC12-RELATED"/>
    <property type="match status" value="1"/>
</dbReference>
<dbReference type="GO" id="GO:0106300">
    <property type="term" value="P:protein-DNA covalent cross-linking repair"/>
    <property type="evidence" value="ECO:0007669"/>
    <property type="project" value="InterPro"/>
</dbReference>
<evidence type="ECO:0000256" key="2">
    <source>
        <dbReference type="ARBA" id="ARBA00022670"/>
    </source>
</evidence>
<evidence type="ECO:0000256" key="7">
    <source>
        <dbReference type="ARBA" id="ARBA00023239"/>
    </source>
</evidence>
<dbReference type="InterPro" id="IPR036590">
    <property type="entry name" value="SRAP-like"/>
</dbReference>
<dbReference type="AlphaFoldDB" id="A0A1C3WBJ6"/>
<dbReference type="GO" id="GO:0006508">
    <property type="term" value="P:proteolysis"/>
    <property type="evidence" value="ECO:0007669"/>
    <property type="project" value="UniProtKB-KW"/>
</dbReference>